<gene>
    <name evidence="1" type="ORF">NDU88_002149</name>
</gene>
<dbReference type="AlphaFoldDB" id="A0AAV7Q7V9"/>
<dbReference type="EMBL" id="JANPWB010000010">
    <property type="protein sequence ID" value="KAJ1135714.1"/>
    <property type="molecule type" value="Genomic_DNA"/>
</dbReference>
<reference evidence="1" key="1">
    <citation type="journal article" date="2022" name="bioRxiv">
        <title>Sequencing and chromosome-scale assembly of the giantPleurodeles waltlgenome.</title>
        <authorList>
            <person name="Brown T."/>
            <person name="Elewa A."/>
            <person name="Iarovenko S."/>
            <person name="Subramanian E."/>
            <person name="Araus A.J."/>
            <person name="Petzold A."/>
            <person name="Susuki M."/>
            <person name="Suzuki K.-i.T."/>
            <person name="Hayashi T."/>
            <person name="Toyoda A."/>
            <person name="Oliveira C."/>
            <person name="Osipova E."/>
            <person name="Leigh N.D."/>
            <person name="Simon A."/>
            <person name="Yun M.H."/>
        </authorList>
    </citation>
    <scope>NUCLEOTIDE SEQUENCE</scope>
    <source>
        <strain evidence="1">20211129_DDA</strain>
        <tissue evidence="1">Liver</tissue>
    </source>
</reference>
<evidence type="ECO:0000313" key="2">
    <source>
        <dbReference type="Proteomes" id="UP001066276"/>
    </source>
</evidence>
<proteinExistence type="predicted"/>
<organism evidence="1 2">
    <name type="scientific">Pleurodeles waltl</name>
    <name type="common">Iberian ribbed newt</name>
    <dbReference type="NCBI Taxonomy" id="8319"/>
    <lineage>
        <taxon>Eukaryota</taxon>
        <taxon>Metazoa</taxon>
        <taxon>Chordata</taxon>
        <taxon>Craniata</taxon>
        <taxon>Vertebrata</taxon>
        <taxon>Euteleostomi</taxon>
        <taxon>Amphibia</taxon>
        <taxon>Batrachia</taxon>
        <taxon>Caudata</taxon>
        <taxon>Salamandroidea</taxon>
        <taxon>Salamandridae</taxon>
        <taxon>Pleurodelinae</taxon>
        <taxon>Pleurodeles</taxon>
    </lineage>
</organism>
<accession>A0AAV7Q7V9</accession>
<dbReference type="Proteomes" id="UP001066276">
    <property type="component" value="Chromosome 6"/>
</dbReference>
<keyword evidence="2" id="KW-1185">Reference proteome</keyword>
<name>A0AAV7Q7V9_PLEWA</name>
<comment type="caution">
    <text evidence="1">The sequence shown here is derived from an EMBL/GenBank/DDBJ whole genome shotgun (WGS) entry which is preliminary data.</text>
</comment>
<evidence type="ECO:0000313" key="1">
    <source>
        <dbReference type="EMBL" id="KAJ1135714.1"/>
    </source>
</evidence>
<sequence length="82" mass="9565">MFDWFRIPRGSRAHYATGFKQAWLMKGETLKQECTDVCEVEDYEGMPDFQNGVEMAKEEWKTAEFEDEKLLEAMAFLTLDGS</sequence>
<protein>
    <submittedName>
        <fullName evidence="1">Uncharacterized protein</fullName>
    </submittedName>
</protein>